<protein>
    <submittedName>
        <fullName evidence="9">KVD40 protein</fullName>
    </submittedName>
</protein>
<keyword evidence="10" id="KW-1185">Reference proteome</keyword>
<gene>
    <name evidence="9" type="primary">Igkv2d40</name>
    <name evidence="9" type="ORF">GTO96_0003478</name>
</gene>
<evidence type="ECO:0000256" key="7">
    <source>
        <dbReference type="SAM" id="SignalP"/>
    </source>
</evidence>
<feature type="signal peptide" evidence="7">
    <location>
        <begin position="1"/>
        <end position="21"/>
    </location>
</feature>
<comment type="caution">
    <text evidence="9">The sequence shown here is derived from an EMBL/GenBank/DDBJ whole genome shotgun (WGS) entry which is preliminary data.</text>
</comment>
<dbReference type="InterPro" id="IPR007110">
    <property type="entry name" value="Ig-like_dom"/>
</dbReference>
<feature type="domain" description="Ig-like" evidence="8">
    <location>
        <begin position="2"/>
        <end position="128"/>
    </location>
</feature>
<dbReference type="InterPro" id="IPR003599">
    <property type="entry name" value="Ig_sub"/>
</dbReference>
<name>A0A8X7XA04_POLSE</name>
<dbReference type="InterPro" id="IPR013783">
    <property type="entry name" value="Ig-like_fold"/>
</dbReference>
<evidence type="ECO:0000256" key="2">
    <source>
        <dbReference type="ARBA" id="ARBA00022692"/>
    </source>
</evidence>
<dbReference type="PROSITE" id="PS50835">
    <property type="entry name" value="IG_LIKE"/>
    <property type="match status" value="1"/>
</dbReference>
<evidence type="ECO:0000256" key="4">
    <source>
        <dbReference type="ARBA" id="ARBA00023136"/>
    </source>
</evidence>
<dbReference type="PANTHER" id="PTHR19256:SF65">
    <property type="entry name" value="T CELL RECEPTOR GAMMA CONSTANT 1-RELATED"/>
    <property type="match status" value="1"/>
</dbReference>
<feature type="non-terminal residue" evidence="9">
    <location>
        <position position="1"/>
    </location>
</feature>
<dbReference type="CDD" id="cd00099">
    <property type="entry name" value="IgV"/>
    <property type="match status" value="1"/>
</dbReference>
<keyword evidence="3" id="KW-1133">Transmembrane helix</keyword>
<evidence type="ECO:0000256" key="5">
    <source>
        <dbReference type="ARBA" id="ARBA00023170"/>
    </source>
</evidence>
<dbReference type="PANTHER" id="PTHR19256">
    <property type="entry name" value="T-CELL RECEPTOR GAMMA CHAIN"/>
    <property type="match status" value="1"/>
</dbReference>
<keyword evidence="4" id="KW-0472">Membrane</keyword>
<keyword evidence="7" id="KW-0732">Signal</keyword>
<comment type="subcellular location">
    <subcellularLocation>
        <location evidence="1">Membrane</location>
    </subcellularLocation>
</comment>
<evidence type="ECO:0000259" key="8">
    <source>
        <dbReference type="PROSITE" id="PS50835"/>
    </source>
</evidence>
<dbReference type="InterPro" id="IPR013106">
    <property type="entry name" value="Ig_V-set"/>
</dbReference>
<keyword evidence="2" id="KW-0812">Transmembrane</keyword>
<dbReference type="AlphaFoldDB" id="A0A8X7XA04"/>
<dbReference type="EMBL" id="JAATIS010003638">
    <property type="protein sequence ID" value="KAG2464196.1"/>
    <property type="molecule type" value="Genomic_DNA"/>
</dbReference>
<reference evidence="9 10" key="1">
    <citation type="journal article" date="2021" name="Cell">
        <title>Tracing the genetic footprints of vertebrate landing in non-teleost ray-finned fishes.</title>
        <authorList>
            <person name="Bi X."/>
            <person name="Wang K."/>
            <person name="Yang L."/>
            <person name="Pan H."/>
            <person name="Jiang H."/>
            <person name="Wei Q."/>
            <person name="Fang M."/>
            <person name="Yu H."/>
            <person name="Zhu C."/>
            <person name="Cai Y."/>
            <person name="He Y."/>
            <person name="Gan X."/>
            <person name="Zeng H."/>
            <person name="Yu D."/>
            <person name="Zhu Y."/>
            <person name="Jiang H."/>
            <person name="Qiu Q."/>
            <person name="Yang H."/>
            <person name="Zhang Y.E."/>
            <person name="Wang W."/>
            <person name="Zhu M."/>
            <person name="He S."/>
            <person name="Zhang G."/>
        </authorList>
    </citation>
    <scope>NUCLEOTIDE SEQUENCE [LARGE SCALE GENOMIC DNA]</scope>
    <source>
        <strain evidence="9">Bchr_013</strain>
    </source>
</reference>
<dbReference type="SUPFAM" id="SSF48726">
    <property type="entry name" value="Immunoglobulin"/>
    <property type="match status" value="1"/>
</dbReference>
<dbReference type="Gene3D" id="2.60.40.10">
    <property type="entry name" value="Immunoglobulins"/>
    <property type="match status" value="1"/>
</dbReference>
<dbReference type="GO" id="GO:0016020">
    <property type="term" value="C:membrane"/>
    <property type="evidence" value="ECO:0007669"/>
    <property type="project" value="UniProtKB-SubCell"/>
</dbReference>
<feature type="non-terminal residue" evidence="9">
    <location>
        <position position="130"/>
    </location>
</feature>
<dbReference type="Proteomes" id="UP000886611">
    <property type="component" value="Unassembled WGS sequence"/>
</dbReference>
<sequence length="130" mass="14217">MPKTFWCLLLSLNCLCCEVSLRQPASISVTQGQTAELDCVIDSDDGLLISWYKQIPGESPQFILSAYPARCTPHQYGTGFSSQRFTFKTKGLRNHKLLIRDVEASDSAIYYCARSDGTKGPAAPAGSSSM</sequence>
<keyword evidence="6" id="KW-0393">Immunoglobulin domain</keyword>
<evidence type="ECO:0000256" key="1">
    <source>
        <dbReference type="ARBA" id="ARBA00004370"/>
    </source>
</evidence>
<organism evidence="9 10">
    <name type="scientific">Polypterus senegalus</name>
    <name type="common">Senegal bichir</name>
    <dbReference type="NCBI Taxonomy" id="55291"/>
    <lineage>
        <taxon>Eukaryota</taxon>
        <taxon>Metazoa</taxon>
        <taxon>Chordata</taxon>
        <taxon>Craniata</taxon>
        <taxon>Vertebrata</taxon>
        <taxon>Euteleostomi</taxon>
        <taxon>Actinopterygii</taxon>
        <taxon>Polypteriformes</taxon>
        <taxon>Polypteridae</taxon>
        <taxon>Polypterus</taxon>
    </lineage>
</organism>
<proteinExistence type="predicted"/>
<evidence type="ECO:0000256" key="6">
    <source>
        <dbReference type="ARBA" id="ARBA00023319"/>
    </source>
</evidence>
<feature type="chain" id="PRO_5036445511" evidence="7">
    <location>
        <begin position="22"/>
        <end position="130"/>
    </location>
</feature>
<accession>A0A8X7XA04</accession>
<dbReference type="InterPro" id="IPR003598">
    <property type="entry name" value="Ig_sub2"/>
</dbReference>
<dbReference type="Pfam" id="PF07686">
    <property type="entry name" value="V-set"/>
    <property type="match status" value="1"/>
</dbReference>
<dbReference type="SMART" id="SM00408">
    <property type="entry name" value="IGc2"/>
    <property type="match status" value="1"/>
</dbReference>
<dbReference type="InterPro" id="IPR051117">
    <property type="entry name" value="TRG_var/const_region"/>
</dbReference>
<evidence type="ECO:0000313" key="10">
    <source>
        <dbReference type="Proteomes" id="UP000886611"/>
    </source>
</evidence>
<evidence type="ECO:0000313" key="9">
    <source>
        <dbReference type="EMBL" id="KAG2464196.1"/>
    </source>
</evidence>
<dbReference type="SMART" id="SM00409">
    <property type="entry name" value="IG"/>
    <property type="match status" value="1"/>
</dbReference>
<keyword evidence="5" id="KW-0675">Receptor</keyword>
<dbReference type="SMART" id="SM00406">
    <property type="entry name" value="IGv"/>
    <property type="match status" value="1"/>
</dbReference>
<dbReference type="InterPro" id="IPR036179">
    <property type="entry name" value="Ig-like_dom_sf"/>
</dbReference>
<evidence type="ECO:0000256" key="3">
    <source>
        <dbReference type="ARBA" id="ARBA00022989"/>
    </source>
</evidence>